<evidence type="ECO:0000256" key="2">
    <source>
        <dbReference type="RuleBase" id="RU362080"/>
    </source>
</evidence>
<evidence type="ECO:0000256" key="1">
    <source>
        <dbReference type="ARBA" id="ARBA00009981"/>
    </source>
</evidence>
<accession>A0A2M6XDN9</accession>
<comment type="function">
    <text evidence="2">Antitoxin component of a type II toxin-antitoxin (TA) system.</text>
</comment>
<dbReference type="InterPro" id="IPR006442">
    <property type="entry name" value="Antitoxin_Phd/YefM"/>
</dbReference>
<proteinExistence type="inferred from homology"/>
<gene>
    <name evidence="3" type="ORF">COT44_01505</name>
</gene>
<dbReference type="Proteomes" id="UP000228996">
    <property type="component" value="Unassembled WGS sequence"/>
</dbReference>
<evidence type="ECO:0000313" key="4">
    <source>
        <dbReference type="Proteomes" id="UP000228996"/>
    </source>
</evidence>
<reference evidence="4" key="1">
    <citation type="submission" date="2017-09" db="EMBL/GenBank/DDBJ databases">
        <title>Depth-based differentiation of microbial function through sediment-hosted aquifers and enrichment of novel symbionts in the deep terrestrial subsurface.</title>
        <authorList>
            <person name="Probst A.J."/>
            <person name="Ladd B."/>
            <person name="Jarett J.K."/>
            <person name="Geller-Mcgrath D.E."/>
            <person name="Sieber C.M.K."/>
            <person name="Emerson J.B."/>
            <person name="Anantharaman K."/>
            <person name="Thomas B.C."/>
            <person name="Malmstrom R."/>
            <person name="Stieglmeier M."/>
            <person name="Klingl A."/>
            <person name="Woyke T."/>
            <person name="Ryan C.M."/>
            <person name="Banfield J.F."/>
        </authorList>
    </citation>
    <scope>NUCLEOTIDE SEQUENCE [LARGE SCALE GENOMIC DNA]</scope>
</reference>
<dbReference type="EMBL" id="PEYO01000007">
    <property type="protein sequence ID" value="PIU03737.1"/>
    <property type="molecule type" value="Genomic_DNA"/>
</dbReference>
<dbReference type="Gene3D" id="3.40.1620.10">
    <property type="entry name" value="YefM-like domain"/>
    <property type="match status" value="1"/>
</dbReference>
<evidence type="ECO:0000313" key="3">
    <source>
        <dbReference type="EMBL" id="PIU03737.1"/>
    </source>
</evidence>
<name>A0A2M6XDN9_9BACT</name>
<dbReference type="Pfam" id="PF02604">
    <property type="entry name" value="PhdYeFM_antitox"/>
    <property type="match status" value="1"/>
</dbReference>
<comment type="caution">
    <text evidence="3">The sequence shown here is derived from an EMBL/GenBank/DDBJ whole genome shotgun (WGS) entry which is preliminary data.</text>
</comment>
<sequence length="99" mass="11358">MDNISLSQLASISDLQRDYASLVEKVKKLAQPLFLLRRNQPEAVLISVPVYEELIEKGRLYEEKLAQEAIVEFEKDRKTGKLFLGTKGSDLFKFEKKLA</sequence>
<protein>
    <recommendedName>
        <fullName evidence="2">Antitoxin</fullName>
    </recommendedName>
</protein>
<comment type="similarity">
    <text evidence="1 2">Belongs to the phD/YefM antitoxin family.</text>
</comment>
<dbReference type="InterPro" id="IPR036165">
    <property type="entry name" value="YefM-like_sf"/>
</dbReference>
<dbReference type="AlphaFoldDB" id="A0A2M6XDN9"/>
<organism evidence="3 4">
    <name type="scientific">Candidatus Shapirobacteria bacterium CG08_land_8_20_14_0_20_39_18</name>
    <dbReference type="NCBI Taxonomy" id="1974883"/>
    <lineage>
        <taxon>Bacteria</taxon>
        <taxon>Candidatus Shapironibacteriota</taxon>
    </lineage>
</organism>
<dbReference type="SUPFAM" id="SSF143120">
    <property type="entry name" value="YefM-like"/>
    <property type="match status" value="1"/>
</dbReference>